<dbReference type="EMBL" id="NCKV01002555">
    <property type="protein sequence ID" value="RWS26691.1"/>
    <property type="molecule type" value="Genomic_DNA"/>
</dbReference>
<dbReference type="GO" id="GO:0031267">
    <property type="term" value="F:small GTPase binding"/>
    <property type="evidence" value="ECO:0007669"/>
    <property type="project" value="TreeGrafter"/>
</dbReference>
<feature type="coiled-coil region" evidence="1">
    <location>
        <begin position="103"/>
        <end position="299"/>
    </location>
</feature>
<feature type="coiled-coil region" evidence="1">
    <location>
        <begin position="638"/>
        <end position="665"/>
    </location>
</feature>
<gene>
    <name evidence="3" type="ORF">B4U80_03224</name>
</gene>
<dbReference type="PANTHER" id="PTHR18911:SF5">
    <property type="entry name" value="COILED-COIL DOMAIN-CONTAINING PROTEIN 186"/>
    <property type="match status" value="1"/>
</dbReference>
<evidence type="ECO:0000256" key="1">
    <source>
        <dbReference type="SAM" id="Coils"/>
    </source>
</evidence>
<evidence type="ECO:0000256" key="2">
    <source>
        <dbReference type="SAM" id="MobiDB-lite"/>
    </source>
</evidence>
<feature type="compositionally biased region" description="Polar residues" evidence="2">
    <location>
        <begin position="60"/>
        <end position="83"/>
    </location>
</feature>
<evidence type="ECO:0000313" key="4">
    <source>
        <dbReference type="Proteomes" id="UP000288716"/>
    </source>
</evidence>
<organism evidence="3 4">
    <name type="scientific">Leptotrombidium deliense</name>
    <dbReference type="NCBI Taxonomy" id="299467"/>
    <lineage>
        <taxon>Eukaryota</taxon>
        <taxon>Metazoa</taxon>
        <taxon>Ecdysozoa</taxon>
        <taxon>Arthropoda</taxon>
        <taxon>Chelicerata</taxon>
        <taxon>Arachnida</taxon>
        <taxon>Acari</taxon>
        <taxon>Acariformes</taxon>
        <taxon>Trombidiformes</taxon>
        <taxon>Prostigmata</taxon>
        <taxon>Anystina</taxon>
        <taxon>Parasitengona</taxon>
        <taxon>Trombiculoidea</taxon>
        <taxon>Trombiculidae</taxon>
        <taxon>Leptotrombidium</taxon>
    </lineage>
</organism>
<dbReference type="Proteomes" id="UP000288716">
    <property type="component" value="Unassembled WGS sequence"/>
</dbReference>
<dbReference type="STRING" id="299467.A0A443SGP2"/>
<feature type="region of interest" description="Disordered" evidence="2">
    <location>
        <begin position="315"/>
        <end position="338"/>
    </location>
</feature>
<dbReference type="VEuPathDB" id="VectorBase:LDEU005347"/>
<name>A0A443SGP2_9ACAR</name>
<protein>
    <submittedName>
        <fullName evidence="3">Uncharacterized protein</fullName>
    </submittedName>
</protein>
<feature type="coiled-coil region" evidence="1">
    <location>
        <begin position="465"/>
        <end position="563"/>
    </location>
</feature>
<dbReference type="OrthoDB" id="5583482at2759"/>
<feature type="region of interest" description="Disordered" evidence="2">
    <location>
        <begin position="32"/>
        <end position="83"/>
    </location>
</feature>
<dbReference type="InterPro" id="IPR038830">
    <property type="entry name" value="CCDC186"/>
</dbReference>
<reference evidence="3 4" key="1">
    <citation type="journal article" date="2018" name="Gigascience">
        <title>Genomes of trombidid mites reveal novel predicted allergens and laterally-transferred genes associated with secondary metabolism.</title>
        <authorList>
            <person name="Dong X."/>
            <person name="Chaisiri K."/>
            <person name="Xia D."/>
            <person name="Armstrong S.D."/>
            <person name="Fang Y."/>
            <person name="Donnelly M.J."/>
            <person name="Kadowaki T."/>
            <person name="McGarry J.W."/>
            <person name="Darby A.C."/>
            <person name="Makepeace B.L."/>
        </authorList>
    </citation>
    <scope>NUCLEOTIDE SEQUENCE [LARGE SCALE GENOMIC DNA]</scope>
    <source>
        <strain evidence="3">UoL-UT</strain>
    </source>
</reference>
<dbReference type="PANTHER" id="PTHR18911">
    <property type="entry name" value="CTCL TUMOR ANTIGEN HD-CL-01"/>
    <property type="match status" value="1"/>
</dbReference>
<keyword evidence="1" id="KW-0175">Coiled coil</keyword>
<dbReference type="GO" id="GO:0099518">
    <property type="term" value="P:vesicle cytoskeletal trafficking"/>
    <property type="evidence" value="ECO:0007669"/>
    <property type="project" value="TreeGrafter"/>
</dbReference>
<dbReference type="AlphaFoldDB" id="A0A443SGP2"/>
<proteinExistence type="predicted"/>
<accession>A0A443SGP2</accession>
<feature type="compositionally biased region" description="Low complexity" evidence="2">
    <location>
        <begin position="47"/>
        <end position="59"/>
    </location>
</feature>
<evidence type="ECO:0000313" key="3">
    <source>
        <dbReference type="EMBL" id="RWS26691.1"/>
    </source>
</evidence>
<feature type="compositionally biased region" description="Basic and acidic residues" evidence="2">
    <location>
        <begin position="315"/>
        <end position="327"/>
    </location>
</feature>
<dbReference type="GO" id="GO:0005802">
    <property type="term" value="C:trans-Golgi network"/>
    <property type="evidence" value="ECO:0007669"/>
    <property type="project" value="TreeGrafter"/>
</dbReference>
<sequence>MDDEKCAEHETEAKRSPNCDAVFDEVCLIEKGTTNEDESHKHRKTPSNASNASNSSSSSQEDTMYSTGSTPLGTPVSDSSENLHNLNDKFNAFATESVKNGLVLNLKAIEEKYEERIDEFKREKNVLESEVESLKVKLLKQEDEFAKSVNEVKGQFNARLEKANKQADSFRKDLESMVVKYAKSEKEVIVLKRSKEETERKFRDALKDKEALLVRIKGLSADKTSLMSSLDKKLAESANLMKNIEKLKEDVKDREIKWKQMQAKFQTECDLHTTSRQKLDSTLQLVDDLKNENQRLRNEVYLNKLMAVNENKENIGTDSTNEAKQEGETMSSTEPDNELLKKTSEYEKENHQLTVKVQTLERERLDHEETVSKLKESLNEAKSEMMTLNQKVNSLEEVRVALERERELGASLNKELQRLKEANNELVGEMEICRHKEGELLEFTERLTAKTVNLQSEHNIVEQKCATLQDEVSRYSKKSKEDEEEIERLRRDLVLCQEKHQNEVSLLARKVAEKTKLTEELRCRVDEVENENKVMKKRHVNTVKELNKELLLMKKRIESSENHGNANNCSETVSIGSRTSSSTSLEACQQQQSNGNIPAVNQHDEGPKCSQCSQCTDTVPQLDKQMLINRILKLQKALNKRQEKIDFLDEHNQQLLEEMKKKTKLIQYYILREETGALTTNKMDENKKQLSKRGTGIMASLYSSSTSDASMTVELSLEINKKLQAVLEDTILKNITLKENINTLGDEIARLTSQRNSTVSHS</sequence>
<feature type="coiled-coil region" evidence="1">
    <location>
        <begin position="343"/>
        <end position="436"/>
    </location>
</feature>
<comment type="caution">
    <text evidence="3">The sequence shown here is derived from an EMBL/GenBank/DDBJ whole genome shotgun (WGS) entry which is preliminary data.</text>
</comment>
<keyword evidence="4" id="KW-1185">Reference proteome</keyword>